<organism evidence="5">
    <name type="scientific">bioreactor metagenome</name>
    <dbReference type="NCBI Taxonomy" id="1076179"/>
    <lineage>
        <taxon>unclassified sequences</taxon>
        <taxon>metagenomes</taxon>
        <taxon>ecological metagenomes</taxon>
    </lineage>
</organism>
<dbReference type="SUPFAM" id="SSF47384">
    <property type="entry name" value="Homodimeric domain of signal transducing histidine kinase"/>
    <property type="match status" value="1"/>
</dbReference>
<evidence type="ECO:0000256" key="1">
    <source>
        <dbReference type="ARBA" id="ARBA00022553"/>
    </source>
</evidence>
<dbReference type="SMART" id="SM00387">
    <property type="entry name" value="HATPase_c"/>
    <property type="match status" value="1"/>
</dbReference>
<dbReference type="EC" id="2.7.-.-" evidence="5"/>
<reference evidence="5" key="1">
    <citation type="submission" date="2019-08" db="EMBL/GenBank/DDBJ databases">
        <authorList>
            <person name="Kucharzyk K."/>
            <person name="Murdoch R.W."/>
            <person name="Higgins S."/>
            <person name="Loffler F."/>
        </authorList>
    </citation>
    <scope>NUCLEOTIDE SEQUENCE</scope>
</reference>
<sequence>MSTDGDGKMENRRRENQGVSTDPDKTALMQAYEDLNSFIYTISHELKTPAREISLYAEFIEEDNKANLLPQSVEDIRSIRRTCDSMTMMVQRLMEYSKAGFKIIEQQQISAALLVRQCFDEIMRSVPGRKVELTVGDLPEIMGDLFLIKLMMTNILSNSIKFTREKANARINVTAKILEDTLEFHFRDNGIGFDMAYAGRIFEAFQRLQDEDAYEGSGIGLATVKKIAQRFGGDASIIGWPGKGCEVCVSFPGSLLKTPRDNRESERDVIKVGIIGDFTGICSELERGKVAAYKLAADEINRMGGINEKKVELLFRDDRSLSELTREAVKELTEEERVDVLMGSTLSPSREIMQHYADQTKTLYLDTQQTEGGVSSHYTFCLSAMPEQQMTQMLAYLLQKYGRKCYVVAADYNYGILSAEWVKYLVHQLGGEIVGVEYLDDRITDFNPLIDRILQLEADILFSICVFPNHDAFYLQWHQRGLNHIPNASTMVAAEAYQNVRFAPPVLENMYVMASFIEELNTPAAQRFVKKFRAAYDHREVPYMSMDTETVYTAMYVYKRAVELAGTTDTEEVITALESGAVYVDGPGGRVTVRGEDHHTSRSLSCFRINNQHRAEELFCTNPIHSDYIESMIEQTMGVKGGIKAMGANAPSTQYNMLLNKFRWHPS</sequence>
<comment type="caution">
    <text evidence="5">The sequence shown here is derived from an EMBL/GenBank/DDBJ whole genome shotgun (WGS) entry which is preliminary data.</text>
</comment>
<feature type="domain" description="Histidine kinase" evidence="4">
    <location>
        <begin position="41"/>
        <end position="255"/>
    </location>
</feature>
<feature type="region of interest" description="Disordered" evidence="3">
    <location>
        <begin position="1"/>
        <end position="25"/>
    </location>
</feature>
<evidence type="ECO:0000313" key="5">
    <source>
        <dbReference type="EMBL" id="MPL59535.1"/>
    </source>
</evidence>
<dbReference type="SUPFAM" id="SSF55874">
    <property type="entry name" value="ATPase domain of HSP90 chaperone/DNA topoisomerase II/histidine kinase"/>
    <property type="match status" value="1"/>
</dbReference>
<name>A0A644SY43_9ZZZZ</name>
<dbReference type="SMART" id="SM00388">
    <property type="entry name" value="HisKA"/>
    <property type="match status" value="1"/>
</dbReference>
<evidence type="ECO:0000256" key="2">
    <source>
        <dbReference type="ARBA" id="ARBA00022729"/>
    </source>
</evidence>
<dbReference type="InterPro" id="IPR036890">
    <property type="entry name" value="HATPase_C_sf"/>
</dbReference>
<dbReference type="Gene3D" id="3.30.565.10">
    <property type="entry name" value="Histidine kinase-like ATPase, C-terminal domain"/>
    <property type="match status" value="1"/>
</dbReference>
<dbReference type="InterPro" id="IPR028082">
    <property type="entry name" value="Peripla_BP_I"/>
</dbReference>
<dbReference type="InterPro" id="IPR028081">
    <property type="entry name" value="Leu-bd"/>
</dbReference>
<dbReference type="PANTHER" id="PTHR47628">
    <property type="match status" value="1"/>
</dbReference>
<dbReference type="GO" id="GO:0000155">
    <property type="term" value="F:phosphorelay sensor kinase activity"/>
    <property type="evidence" value="ECO:0007669"/>
    <property type="project" value="InterPro"/>
</dbReference>
<dbReference type="InterPro" id="IPR036097">
    <property type="entry name" value="HisK_dim/P_sf"/>
</dbReference>
<protein>
    <submittedName>
        <fullName evidence="5">Adaptive-response sensory-kinase SasA</fullName>
        <ecNumber evidence="5">2.7.-.-</ecNumber>
    </submittedName>
</protein>
<dbReference type="InterPro" id="IPR005467">
    <property type="entry name" value="His_kinase_dom"/>
</dbReference>
<dbReference type="Gene3D" id="1.10.287.130">
    <property type="match status" value="1"/>
</dbReference>
<proteinExistence type="predicted"/>
<dbReference type="PROSITE" id="PS50109">
    <property type="entry name" value="HIS_KIN"/>
    <property type="match status" value="1"/>
</dbReference>
<evidence type="ECO:0000256" key="3">
    <source>
        <dbReference type="SAM" id="MobiDB-lite"/>
    </source>
</evidence>
<dbReference type="AlphaFoldDB" id="A0A644SY43"/>
<dbReference type="PRINTS" id="PR00344">
    <property type="entry name" value="BCTRLSENSOR"/>
</dbReference>
<dbReference type="PANTHER" id="PTHR47628:SF1">
    <property type="entry name" value="ALIPHATIC AMIDASE EXPRESSION-REGULATING PROTEIN"/>
    <property type="match status" value="1"/>
</dbReference>
<dbReference type="InterPro" id="IPR003661">
    <property type="entry name" value="HisK_dim/P_dom"/>
</dbReference>
<keyword evidence="1" id="KW-0597">Phosphoprotein</keyword>
<dbReference type="Pfam" id="PF13458">
    <property type="entry name" value="Peripla_BP_6"/>
    <property type="match status" value="1"/>
</dbReference>
<dbReference type="EMBL" id="VSSQ01000009">
    <property type="protein sequence ID" value="MPL59535.1"/>
    <property type="molecule type" value="Genomic_DNA"/>
</dbReference>
<keyword evidence="5" id="KW-0418">Kinase</keyword>
<dbReference type="InterPro" id="IPR004358">
    <property type="entry name" value="Sig_transdc_His_kin-like_C"/>
</dbReference>
<dbReference type="SUPFAM" id="SSF53822">
    <property type="entry name" value="Periplasmic binding protein-like I"/>
    <property type="match status" value="1"/>
</dbReference>
<dbReference type="InterPro" id="IPR003594">
    <property type="entry name" value="HATPase_dom"/>
</dbReference>
<dbReference type="Pfam" id="PF00512">
    <property type="entry name" value="HisKA"/>
    <property type="match status" value="1"/>
</dbReference>
<dbReference type="Gene3D" id="3.40.50.2300">
    <property type="match status" value="2"/>
</dbReference>
<evidence type="ECO:0000259" key="4">
    <source>
        <dbReference type="PROSITE" id="PS50109"/>
    </source>
</evidence>
<keyword evidence="2" id="KW-0732">Signal</keyword>
<accession>A0A644SY43</accession>
<keyword evidence="5" id="KW-0808">Transferase</keyword>
<dbReference type="Pfam" id="PF02518">
    <property type="entry name" value="HATPase_c"/>
    <property type="match status" value="1"/>
</dbReference>
<feature type="compositionally biased region" description="Basic and acidic residues" evidence="3">
    <location>
        <begin position="1"/>
        <end position="16"/>
    </location>
</feature>
<dbReference type="CDD" id="cd00082">
    <property type="entry name" value="HisKA"/>
    <property type="match status" value="1"/>
</dbReference>
<gene>
    <name evidence="5" type="primary">sasA_12</name>
    <name evidence="5" type="ORF">SDC9_05088</name>
</gene>